<accession>A0ABN8Y8Y3</accession>
<reference evidence="1" key="1">
    <citation type="submission" date="2023-04" db="EMBL/GenBank/DDBJ databases">
        <authorList>
            <consortium name="ELIXIR-Norway"/>
        </authorList>
    </citation>
    <scope>NUCLEOTIDE SEQUENCE [LARGE SCALE GENOMIC DNA]</scope>
</reference>
<sequence>MTMWKRCPFLQVDTVLCQVTSGAQPGFQLPGPLSHGALAMNNSLPLCLTLNLFPFIKRSEAFPACSHLRAGVIPETSLGDGERIILILRMGILRPKGVKQLAKGSKLAWDPGLLTTNRVSSHLPAEQIF</sequence>
<evidence type="ECO:0000313" key="1">
    <source>
        <dbReference type="EMBL" id="CAI9158042.1"/>
    </source>
</evidence>
<protein>
    <submittedName>
        <fullName evidence="1">Uncharacterized protein</fullName>
    </submittedName>
</protein>
<evidence type="ECO:0000313" key="2">
    <source>
        <dbReference type="Proteomes" id="UP001176941"/>
    </source>
</evidence>
<dbReference type="EMBL" id="OX459952">
    <property type="protein sequence ID" value="CAI9158042.1"/>
    <property type="molecule type" value="Genomic_DNA"/>
</dbReference>
<gene>
    <name evidence="1" type="ORF">MRATA1EN1_LOCUS7004</name>
</gene>
<organism evidence="1 2">
    <name type="scientific">Rangifer tarandus platyrhynchus</name>
    <name type="common">Svalbard reindeer</name>
    <dbReference type="NCBI Taxonomy" id="3082113"/>
    <lineage>
        <taxon>Eukaryota</taxon>
        <taxon>Metazoa</taxon>
        <taxon>Chordata</taxon>
        <taxon>Craniata</taxon>
        <taxon>Vertebrata</taxon>
        <taxon>Euteleostomi</taxon>
        <taxon>Mammalia</taxon>
        <taxon>Eutheria</taxon>
        <taxon>Laurasiatheria</taxon>
        <taxon>Artiodactyla</taxon>
        <taxon>Ruminantia</taxon>
        <taxon>Pecora</taxon>
        <taxon>Cervidae</taxon>
        <taxon>Odocoileinae</taxon>
        <taxon>Rangifer</taxon>
    </lineage>
</organism>
<proteinExistence type="predicted"/>
<keyword evidence="2" id="KW-1185">Reference proteome</keyword>
<dbReference type="Proteomes" id="UP001176941">
    <property type="component" value="Chromosome 16"/>
</dbReference>
<name>A0ABN8Y8Y3_RANTA</name>